<keyword evidence="1" id="KW-0812">Transmembrane</keyword>
<keyword evidence="1" id="KW-1133">Transmembrane helix</keyword>
<protein>
    <submittedName>
        <fullName evidence="2">Uncharacterized protein</fullName>
    </submittedName>
</protein>
<organism evidence="2">
    <name type="scientific">Rhizophora mucronata</name>
    <name type="common">Asiatic mangrove</name>
    <dbReference type="NCBI Taxonomy" id="61149"/>
    <lineage>
        <taxon>Eukaryota</taxon>
        <taxon>Viridiplantae</taxon>
        <taxon>Streptophyta</taxon>
        <taxon>Embryophyta</taxon>
        <taxon>Tracheophyta</taxon>
        <taxon>Spermatophyta</taxon>
        <taxon>Magnoliopsida</taxon>
        <taxon>eudicotyledons</taxon>
        <taxon>Gunneridae</taxon>
        <taxon>Pentapetalae</taxon>
        <taxon>rosids</taxon>
        <taxon>fabids</taxon>
        <taxon>Malpighiales</taxon>
        <taxon>Rhizophoraceae</taxon>
        <taxon>Rhizophora</taxon>
    </lineage>
</organism>
<proteinExistence type="predicted"/>
<sequence length="28" mass="3156">MLFTSTVQLLCIMPTAYLLSIILVGIDW</sequence>
<name>A0A2P2NPA0_RHIMU</name>
<keyword evidence="1" id="KW-0472">Membrane</keyword>
<dbReference type="AlphaFoldDB" id="A0A2P2NPA0"/>
<feature type="transmembrane region" description="Helical" evidence="1">
    <location>
        <begin position="6"/>
        <end position="26"/>
    </location>
</feature>
<evidence type="ECO:0000313" key="2">
    <source>
        <dbReference type="EMBL" id="MBX44271.1"/>
    </source>
</evidence>
<reference evidence="2" key="1">
    <citation type="submission" date="2018-02" db="EMBL/GenBank/DDBJ databases">
        <title>Rhizophora mucronata_Transcriptome.</title>
        <authorList>
            <person name="Meera S.P."/>
            <person name="Sreeshan A."/>
            <person name="Augustine A."/>
        </authorList>
    </citation>
    <scope>NUCLEOTIDE SEQUENCE</scope>
    <source>
        <tissue evidence="2">Leaf</tissue>
    </source>
</reference>
<accession>A0A2P2NPA0</accession>
<dbReference type="EMBL" id="GGEC01063787">
    <property type="protein sequence ID" value="MBX44271.1"/>
    <property type="molecule type" value="Transcribed_RNA"/>
</dbReference>
<evidence type="ECO:0000256" key="1">
    <source>
        <dbReference type="SAM" id="Phobius"/>
    </source>
</evidence>